<dbReference type="SUPFAM" id="SSF82153">
    <property type="entry name" value="FAS1 domain"/>
    <property type="match status" value="2"/>
</dbReference>
<proteinExistence type="predicted"/>
<dbReference type="PANTHER" id="PTHR10900:SF77">
    <property type="entry name" value="FI19380P1"/>
    <property type="match status" value="1"/>
</dbReference>
<dbReference type="RefSeq" id="XP_022323595.1">
    <property type="nucleotide sequence ID" value="XM_022467887.1"/>
</dbReference>
<dbReference type="FunFam" id="2.30.180.10:FF:000032">
    <property type="entry name" value="Fasciclin domain-containing protein, putative"/>
    <property type="match status" value="2"/>
</dbReference>
<dbReference type="PANTHER" id="PTHR10900">
    <property type="entry name" value="PERIOSTIN-RELATED"/>
    <property type="match status" value="1"/>
</dbReference>
<dbReference type="PROSITE" id="PS50213">
    <property type="entry name" value="FAS1"/>
    <property type="match status" value="2"/>
</dbReference>
<dbReference type="Proteomes" id="UP000694844">
    <property type="component" value="Chromosome 3"/>
</dbReference>
<dbReference type="Gene3D" id="2.30.180.10">
    <property type="entry name" value="FAS1 domain"/>
    <property type="match status" value="2"/>
</dbReference>
<dbReference type="InterPro" id="IPR036378">
    <property type="entry name" value="FAS1_dom_sf"/>
</dbReference>
<dbReference type="InterPro" id="IPR000782">
    <property type="entry name" value="FAS1_domain"/>
</dbReference>
<dbReference type="SMART" id="SM00554">
    <property type="entry name" value="FAS1"/>
    <property type="match status" value="2"/>
</dbReference>
<organism evidence="3 4">
    <name type="scientific">Crassostrea virginica</name>
    <name type="common">Eastern oyster</name>
    <dbReference type="NCBI Taxonomy" id="6565"/>
    <lineage>
        <taxon>Eukaryota</taxon>
        <taxon>Metazoa</taxon>
        <taxon>Spiralia</taxon>
        <taxon>Lophotrochozoa</taxon>
        <taxon>Mollusca</taxon>
        <taxon>Bivalvia</taxon>
        <taxon>Autobranchia</taxon>
        <taxon>Pteriomorphia</taxon>
        <taxon>Ostreida</taxon>
        <taxon>Ostreoidea</taxon>
        <taxon>Ostreidae</taxon>
        <taxon>Crassostrea</taxon>
    </lineage>
</organism>
<dbReference type="GeneID" id="111124736"/>
<protein>
    <submittedName>
        <fullName evidence="4">Transforming growth factor-beta-induced protein ig-h3-like</fullName>
    </submittedName>
</protein>
<sequence length="295" mass="31623">MIALLTVLSCVNFALSGNLVQVLQEQRLTTLVSLVQKAGLADALLGGTFTVFAPTNQAFEKLPAATLAYLSNNTQALADILKYHVVPGTVMKSAASNELQVASLSGNKIRFNIYPFNNMAVTVDGVKVSTFDITASNGVVHIIDSVMIPPVGDIVTQLNDNFDFTTLVSKVVQSGLATALKGDNLTVFAPNNAAFAKLGAAAVQKLENDPNMLRDVLLYHVVPHTVYSAGLFNRERIRTLDTNAEPLQVSISSGSVYLNLYSRVTEADVSATNGAIHVIDHVMVPDRYYLNLVVG</sequence>
<dbReference type="KEGG" id="cvn:111124736"/>
<gene>
    <name evidence="4" type="primary">LOC111124736</name>
</gene>
<keyword evidence="3" id="KW-1185">Reference proteome</keyword>
<reference evidence="4" key="1">
    <citation type="submission" date="2025-08" db="UniProtKB">
        <authorList>
            <consortium name="RefSeq"/>
        </authorList>
    </citation>
    <scope>IDENTIFICATION</scope>
    <source>
        <tissue evidence="4">Whole sample</tissue>
    </source>
</reference>
<name>A0A8B8D7J7_CRAVI</name>
<keyword evidence="1" id="KW-0732">Signal</keyword>
<dbReference type="InterPro" id="IPR050904">
    <property type="entry name" value="Adhesion/Biosynth-related"/>
</dbReference>
<evidence type="ECO:0000313" key="4">
    <source>
        <dbReference type="RefSeq" id="XP_022323595.1"/>
    </source>
</evidence>
<evidence type="ECO:0000313" key="3">
    <source>
        <dbReference type="Proteomes" id="UP000694844"/>
    </source>
</evidence>
<accession>A0A8B8D7J7</accession>
<feature type="domain" description="FAS1" evidence="2">
    <location>
        <begin position="151"/>
        <end position="283"/>
    </location>
</feature>
<evidence type="ECO:0000259" key="2">
    <source>
        <dbReference type="PROSITE" id="PS50213"/>
    </source>
</evidence>
<dbReference type="AlphaFoldDB" id="A0A8B8D7J7"/>
<feature type="chain" id="PRO_5034697848" evidence="1">
    <location>
        <begin position="17"/>
        <end position="295"/>
    </location>
</feature>
<dbReference type="GO" id="GO:0030198">
    <property type="term" value="P:extracellular matrix organization"/>
    <property type="evidence" value="ECO:0007669"/>
    <property type="project" value="TreeGrafter"/>
</dbReference>
<dbReference type="GO" id="GO:0031012">
    <property type="term" value="C:extracellular matrix"/>
    <property type="evidence" value="ECO:0007669"/>
    <property type="project" value="TreeGrafter"/>
</dbReference>
<dbReference type="OrthoDB" id="286301at2759"/>
<dbReference type="GO" id="GO:0007155">
    <property type="term" value="P:cell adhesion"/>
    <property type="evidence" value="ECO:0007669"/>
    <property type="project" value="TreeGrafter"/>
</dbReference>
<evidence type="ECO:0000256" key="1">
    <source>
        <dbReference type="SAM" id="SignalP"/>
    </source>
</evidence>
<feature type="domain" description="FAS1" evidence="2">
    <location>
        <begin position="15"/>
        <end position="147"/>
    </location>
</feature>
<dbReference type="Pfam" id="PF02469">
    <property type="entry name" value="Fasciclin"/>
    <property type="match status" value="2"/>
</dbReference>
<feature type="signal peptide" evidence="1">
    <location>
        <begin position="1"/>
        <end position="16"/>
    </location>
</feature>
<dbReference type="GO" id="GO:0005615">
    <property type="term" value="C:extracellular space"/>
    <property type="evidence" value="ECO:0007669"/>
    <property type="project" value="TreeGrafter"/>
</dbReference>
<dbReference type="GO" id="GO:0050839">
    <property type="term" value="F:cell adhesion molecule binding"/>
    <property type="evidence" value="ECO:0007669"/>
    <property type="project" value="TreeGrafter"/>
</dbReference>